<evidence type="ECO:0000313" key="3">
    <source>
        <dbReference type="Proteomes" id="UP000236959"/>
    </source>
</evidence>
<feature type="transmembrane region" description="Helical" evidence="1">
    <location>
        <begin position="311"/>
        <end position="332"/>
    </location>
</feature>
<feature type="transmembrane region" description="Helical" evidence="1">
    <location>
        <begin position="29"/>
        <end position="49"/>
    </location>
</feature>
<feature type="transmembrane region" description="Helical" evidence="1">
    <location>
        <begin position="181"/>
        <end position="200"/>
    </location>
</feature>
<feature type="transmembrane region" description="Helical" evidence="1">
    <location>
        <begin position="280"/>
        <end position="299"/>
    </location>
</feature>
<dbReference type="InterPro" id="IPR010266">
    <property type="entry name" value="NnrS"/>
</dbReference>
<dbReference type="Proteomes" id="UP000236959">
    <property type="component" value="Unassembled WGS sequence"/>
</dbReference>
<gene>
    <name evidence="2" type="ORF">CLV41_12210</name>
</gene>
<reference evidence="2 3" key="1">
    <citation type="submission" date="2018-01" db="EMBL/GenBank/DDBJ databases">
        <title>Genomic Encyclopedia of Archaeal and Bacterial Type Strains, Phase II (KMG-II): from individual species to whole genera.</title>
        <authorList>
            <person name="Goeker M."/>
        </authorList>
    </citation>
    <scope>NUCLEOTIDE SEQUENCE [LARGE SCALE GENOMIC DNA]</scope>
    <source>
        <strain evidence="2 3">DSM 17023</strain>
    </source>
</reference>
<dbReference type="AlphaFoldDB" id="A0A2S3UJH2"/>
<dbReference type="RefSeq" id="WP_103225607.1">
    <property type="nucleotide sequence ID" value="NZ_PPCN01000022.1"/>
</dbReference>
<dbReference type="EMBL" id="PPCN01000022">
    <property type="protein sequence ID" value="POF27730.1"/>
    <property type="molecule type" value="Genomic_DNA"/>
</dbReference>
<feature type="transmembrane region" description="Helical" evidence="1">
    <location>
        <begin position="153"/>
        <end position="175"/>
    </location>
</feature>
<feature type="transmembrane region" description="Helical" evidence="1">
    <location>
        <begin position="124"/>
        <end position="141"/>
    </location>
</feature>
<feature type="transmembrane region" description="Helical" evidence="1">
    <location>
        <begin position="69"/>
        <end position="87"/>
    </location>
</feature>
<feature type="transmembrane region" description="Helical" evidence="1">
    <location>
        <begin position="374"/>
        <end position="396"/>
    </location>
</feature>
<keyword evidence="1" id="KW-0472">Membrane</keyword>
<sequence length="418" mass="43901">MSCGPASQTCDRPLPTGLWGVLSDEGFRLFFPLGAVYTALQPFLWVLAIGFDLPLASNVPPQLWHAHEMLVGAFGAALLGFLTTAAPEWTDTRPIRGRGLWLLAALWITGRAVGLLGWDGLGAVGALADIAWMSALLVYLLKLSWRQRTDRLLAFAAWLAILLGCTLSVRIGFWYGNLDLATTALLLVGLAYFGLLGLALSRITVPVTNHVLDPSEATSPFRPHPGRLNLAPGLALVAMAGEAAGLSPAVSGFLLIAAGAAFVDRVAEAFIGKAAMQSEILMLAGSSAFAGAGLMLAGASRLGAPWAEMTGLHLAFLGGLGLGVYSVFCIAGKLHTGQTLGQSLPVRIGAVCLCLSAFLRIAPDFGMDLPGPYHGIAVVLWSASFCLWLFSFWPALSRMEVAPQESCASVSTNGKKAA</sequence>
<name>A0A2S3UJH2_9HYPH</name>
<protein>
    <submittedName>
        <fullName evidence="2">Uncharacterized protein involved in response to NO</fullName>
    </submittedName>
</protein>
<evidence type="ECO:0000256" key="1">
    <source>
        <dbReference type="SAM" id="Phobius"/>
    </source>
</evidence>
<feature type="transmembrane region" description="Helical" evidence="1">
    <location>
        <begin position="344"/>
        <end position="362"/>
    </location>
</feature>
<accession>A0A2S3UJH2</accession>
<organism evidence="2 3">
    <name type="scientific">Roseibium marinum</name>
    <dbReference type="NCBI Taxonomy" id="281252"/>
    <lineage>
        <taxon>Bacteria</taxon>
        <taxon>Pseudomonadati</taxon>
        <taxon>Pseudomonadota</taxon>
        <taxon>Alphaproteobacteria</taxon>
        <taxon>Hyphomicrobiales</taxon>
        <taxon>Stappiaceae</taxon>
        <taxon>Roseibium</taxon>
    </lineage>
</organism>
<comment type="caution">
    <text evidence="2">The sequence shown here is derived from an EMBL/GenBank/DDBJ whole genome shotgun (WGS) entry which is preliminary data.</text>
</comment>
<dbReference type="Pfam" id="PF05940">
    <property type="entry name" value="NnrS"/>
    <property type="match status" value="1"/>
</dbReference>
<dbReference type="OrthoDB" id="9770040at2"/>
<proteinExistence type="predicted"/>
<feature type="transmembrane region" description="Helical" evidence="1">
    <location>
        <begin position="99"/>
        <end position="118"/>
    </location>
</feature>
<keyword evidence="3" id="KW-1185">Reference proteome</keyword>
<evidence type="ECO:0000313" key="2">
    <source>
        <dbReference type="EMBL" id="POF27730.1"/>
    </source>
</evidence>
<keyword evidence="1" id="KW-0812">Transmembrane</keyword>
<keyword evidence="1" id="KW-1133">Transmembrane helix</keyword>